<keyword evidence="1" id="KW-1133">Transmembrane helix</keyword>
<evidence type="ECO:0008006" key="4">
    <source>
        <dbReference type="Google" id="ProtNLM"/>
    </source>
</evidence>
<accession>A0A085VDJ4</accession>
<dbReference type="PATRIC" id="fig|317.175.peg.4027"/>
<gene>
    <name evidence="2" type="ORF">IV01_19320</name>
</gene>
<dbReference type="OrthoDB" id="6768752at2"/>
<keyword evidence="3" id="KW-1185">Reference proteome</keyword>
<dbReference type="PROSITE" id="PS51257">
    <property type="entry name" value="PROKAR_LIPOPROTEIN"/>
    <property type="match status" value="1"/>
</dbReference>
<proteinExistence type="predicted"/>
<protein>
    <recommendedName>
        <fullName evidence="4">Glycosyltransferase RgtA/B/C/D-like domain-containing protein</fullName>
    </recommendedName>
</protein>
<comment type="caution">
    <text evidence="2">The sequence shown here is derived from an EMBL/GenBank/DDBJ whole genome shotgun (WGS) entry which is preliminary data.</text>
</comment>
<dbReference type="RefSeq" id="WP_032630351.1">
    <property type="nucleotide sequence ID" value="NZ_JPQU01000056.1"/>
</dbReference>
<evidence type="ECO:0000256" key="1">
    <source>
        <dbReference type="SAM" id="Phobius"/>
    </source>
</evidence>
<reference evidence="2 3" key="1">
    <citation type="submission" date="2014-07" db="EMBL/GenBank/DDBJ databases">
        <title>Draft Genome Sequences of Environmental Pseudomonas syringae strains.</title>
        <authorList>
            <person name="Baltrus D.A."/>
            <person name="Berge O."/>
            <person name="Morris C."/>
        </authorList>
    </citation>
    <scope>NUCLEOTIDE SEQUENCE [LARGE SCALE GENOMIC DNA]</scope>
    <source>
        <strain evidence="2 3">GAW0119</strain>
    </source>
</reference>
<feature type="transmembrane region" description="Helical" evidence="1">
    <location>
        <begin position="83"/>
        <end position="103"/>
    </location>
</feature>
<feature type="transmembrane region" description="Helical" evidence="1">
    <location>
        <begin position="198"/>
        <end position="218"/>
    </location>
</feature>
<keyword evidence="1" id="KW-0812">Transmembrane</keyword>
<evidence type="ECO:0000313" key="2">
    <source>
        <dbReference type="EMBL" id="KFE53507.1"/>
    </source>
</evidence>
<evidence type="ECO:0000313" key="3">
    <source>
        <dbReference type="Proteomes" id="UP000028631"/>
    </source>
</evidence>
<dbReference type="EMBL" id="JPQU01000056">
    <property type="protein sequence ID" value="KFE53507.1"/>
    <property type="molecule type" value="Genomic_DNA"/>
</dbReference>
<organism evidence="2 3">
    <name type="scientific">Pseudomonas syringae</name>
    <dbReference type="NCBI Taxonomy" id="317"/>
    <lineage>
        <taxon>Bacteria</taxon>
        <taxon>Pseudomonadati</taxon>
        <taxon>Pseudomonadota</taxon>
        <taxon>Gammaproteobacteria</taxon>
        <taxon>Pseudomonadales</taxon>
        <taxon>Pseudomonadaceae</taxon>
        <taxon>Pseudomonas</taxon>
    </lineage>
</organism>
<feature type="transmembrane region" description="Helical" evidence="1">
    <location>
        <begin position="308"/>
        <end position="328"/>
    </location>
</feature>
<feature type="transmembrane region" description="Helical" evidence="1">
    <location>
        <begin position="110"/>
        <end position="128"/>
    </location>
</feature>
<feature type="transmembrane region" description="Helical" evidence="1">
    <location>
        <begin position="252"/>
        <end position="270"/>
    </location>
</feature>
<dbReference type="Proteomes" id="UP000028631">
    <property type="component" value="Unassembled WGS sequence"/>
</dbReference>
<sequence length="496" mass="55699">MQRSIDLPRMAMLLCITLLACEFATLVTRSVWVDEAMLLKAVMELKSPGDFFKPLTYYDQAEPTFASLFFKAAMSIVEYDIRALRIAVLLLSCLLISPILLIFKRYRWGVPVFLLVLISHEFSTGLYLTELKHYFLEVCASFLAIFSIYKAEAHQSPYWPAAMAAAVSMMGFSTLVVSSGLLVYGLLMCVKQPWDKTLLRKLAVVGICTIVVAAEYVFMKRLTLYQIGNYQNFYASSALGSLPILAKAVVGAYGKALLVTSGIASTALLFSRHRGFAFKLNLFFIGLVAFVVVGRITGFYPVNTSRHLIWLAPFSLVIVSLAILGFAASPKTYIKGLGWLLLGIVSLQAIKMGGSVVKGVNYEYVDNNHFYRFIADMPPTRFLVYPDAQPSLEYYSLLLPQLNKHQYVRVYDELTHQRDPSRAQAEYDASLVEMLSHRQVADFSVLVSHVNLDTDITGRGKALETEIARMNCTYITYFYVYNAQLISVHCPEEAER</sequence>
<feature type="transmembrane region" description="Helical" evidence="1">
    <location>
        <begin position="163"/>
        <end position="186"/>
    </location>
</feature>
<feature type="transmembrane region" description="Helical" evidence="1">
    <location>
        <begin position="282"/>
        <end position="302"/>
    </location>
</feature>
<name>A0A085VDJ4_PSESX</name>
<dbReference type="AlphaFoldDB" id="A0A085VDJ4"/>
<keyword evidence="1" id="KW-0472">Membrane</keyword>